<feature type="coiled-coil region" evidence="1">
    <location>
        <begin position="96"/>
        <end position="133"/>
    </location>
</feature>
<protein>
    <submittedName>
        <fullName evidence="2">Uncharacterized protein</fullName>
    </submittedName>
</protein>
<name>D2EEB1_PARA4</name>
<dbReference type="AlphaFoldDB" id="D2EEB1"/>
<accession>D2EEB1</accession>
<evidence type="ECO:0000256" key="1">
    <source>
        <dbReference type="SAM" id="Coils"/>
    </source>
</evidence>
<dbReference type="Proteomes" id="UP000009375">
    <property type="component" value="Unassembled WGS sequence"/>
</dbReference>
<sequence length="259" mass="29494">MDTKDSLVDRIEEVKTKIADFEKDLNINFIDINRVTRDQNKNLINQINDYKDKIDSIEKEVSKEKVQVPLEQEPLLPANKTLNVATTESNVPKNHLDDLKENMNKVEQEKQEIDNINNLLEKLKKNVAEQKKSNISAAPAKTKIESKINENTIQPIQKNNLDKPVKIPTKAGPIPYSDNKPNNVVDKSQENIKITDNDLRSISELISKLDELLRSNKNIADKLDELLKEQKQTYSETSKSSELIKKLAILGSSENLSQL</sequence>
<dbReference type="EMBL" id="GG730039">
    <property type="protein sequence ID" value="EEZ93290.1"/>
    <property type="molecule type" value="Genomic_DNA"/>
</dbReference>
<reference evidence="2 3" key="1">
    <citation type="journal article" date="2010" name="Proc. Natl. Acad. Sci. U.S.A.">
        <title>Enigmatic, ultrasmall, uncultivated Archaea.</title>
        <authorList>
            <person name="Baker B.J."/>
            <person name="Comolli L.R."/>
            <person name="Dick G.J."/>
            <person name="Hauser L.J."/>
            <person name="Hyatt D."/>
            <person name="Dill B.D."/>
            <person name="Land M.L."/>
            <person name="Verberkmoes N.C."/>
            <person name="Hettich R.L."/>
            <person name="Banfield J.F."/>
        </authorList>
    </citation>
    <scope>NUCLEOTIDE SEQUENCE [LARGE SCALE GENOMIC DNA]</scope>
</reference>
<feature type="coiled-coil region" evidence="1">
    <location>
        <begin position="202"/>
        <end position="229"/>
    </location>
</feature>
<evidence type="ECO:0000313" key="2">
    <source>
        <dbReference type="EMBL" id="EEZ93290.1"/>
    </source>
</evidence>
<organism evidence="2 3">
    <name type="scientific">Candidatus Parvarchaeum acidiphilum ARMAN-4</name>
    <dbReference type="NCBI Taxonomy" id="662760"/>
    <lineage>
        <taxon>Archaea</taxon>
        <taxon>Candidatus Parvarchaeota</taxon>
        <taxon>Candidatus Parvarchaeum</taxon>
    </lineage>
</organism>
<feature type="coiled-coil region" evidence="1">
    <location>
        <begin position="4"/>
        <end position="67"/>
    </location>
</feature>
<gene>
    <name evidence="2" type="ORF">BJBARM4_0046</name>
</gene>
<evidence type="ECO:0000313" key="3">
    <source>
        <dbReference type="Proteomes" id="UP000009375"/>
    </source>
</evidence>
<keyword evidence="1" id="KW-0175">Coiled coil</keyword>
<proteinExistence type="predicted"/>